<evidence type="ECO:0000259" key="2">
    <source>
        <dbReference type="PROSITE" id="PS50188"/>
    </source>
</evidence>
<dbReference type="SUPFAM" id="SSF49899">
    <property type="entry name" value="Concanavalin A-like lectins/glucanases"/>
    <property type="match status" value="1"/>
</dbReference>
<dbReference type="PANTHER" id="PTHR24410">
    <property type="entry name" value="HL07962P-RELATED"/>
    <property type="match status" value="1"/>
</dbReference>
<gene>
    <name evidence="3" type="ORF">RclHR1_07860006</name>
</gene>
<proteinExistence type="predicted"/>
<organism evidence="3 4">
    <name type="scientific">Rhizophagus clarus</name>
    <dbReference type="NCBI Taxonomy" id="94130"/>
    <lineage>
        <taxon>Eukaryota</taxon>
        <taxon>Fungi</taxon>
        <taxon>Fungi incertae sedis</taxon>
        <taxon>Mucoromycota</taxon>
        <taxon>Glomeromycotina</taxon>
        <taxon>Glomeromycetes</taxon>
        <taxon>Glomerales</taxon>
        <taxon>Glomeraceae</taxon>
        <taxon>Rhizophagus</taxon>
    </lineage>
</organism>
<dbReference type="Gene3D" id="2.60.120.920">
    <property type="match status" value="1"/>
</dbReference>
<evidence type="ECO:0000313" key="4">
    <source>
        <dbReference type="Proteomes" id="UP000247702"/>
    </source>
</evidence>
<dbReference type="SMART" id="SM00225">
    <property type="entry name" value="BTB"/>
    <property type="match status" value="1"/>
</dbReference>
<dbReference type="InterPro" id="IPR000210">
    <property type="entry name" value="BTB/POZ_dom"/>
</dbReference>
<dbReference type="PANTHER" id="PTHR24410:SF23">
    <property type="entry name" value="BTB DOMAIN-CONTAINING PROTEIN-RELATED"/>
    <property type="match status" value="1"/>
</dbReference>
<feature type="domain" description="B30.2/SPRY" evidence="2">
    <location>
        <begin position="287"/>
        <end position="471"/>
    </location>
</feature>
<dbReference type="SUPFAM" id="SSF54695">
    <property type="entry name" value="POZ domain"/>
    <property type="match status" value="1"/>
</dbReference>
<protein>
    <recommendedName>
        <fullName evidence="5">BTB domain-containing protein</fullName>
    </recommendedName>
</protein>
<dbReference type="Pfam" id="PF00622">
    <property type="entry name" value="SPRY"/>
    <property type="match status" value="1"/>
</dbReference>
<reference evidence="3 4" key="1">
    <citation type="submission" date="2017-11" db="EMBL/GenBank/DDBJ databases">
        <title>The genome of Rhizophagus clarus HR1 reveals common genetic basis of auxotrophy among arbuscular mycorrhizal fungi.</title>
        <authorList>
            <person name="Kobayashi Y."/>
        </authorList>
    </citation>
    <scope>NUCLEOTIDE SEQUENCE [LARGE SCALE GENOMIC DNA]</scope>
    <source>
        <strain evidence="3 4">HR1</strain>
    </source>
</reference>
<dbReference type="InterPro" id="IPR003877">
    <property type="entry name" value="SPRY_dom"/>
</dbReference>
<sequence length="471" mass="53770">MTRGYSLEQDLRLLINNPKYSDLKILCEDEKILYGCRAILAARSEVFDRLCYNGMKESHENKISFPKINSVGMEIILEYIYTGSIKEESLTNDNIIEAFNAADYFQLSDLQDFIIKIFKNKLEKNHTENYLPELLSKFATIISLVEDNIFLNVLVEAVAAIPLNTIEFGRLSIAGLRYLLYCTYKKETPFATPEYEIFRYSAILAAKQVSNDACKALMKRLLTLEQIKQIENLEVENKVIVDHQKVTKELEPLVELIDFRRIKGRILVNIIEPLGIIPVEIILNVYRNNTLLFNSDLNDIRGMPIDSNYVWDKSACGSKLIIEDNDKIVCALSDLDRSWQSVRAKMVLENKGVFEWDIVIGKSCTSACVGVCSSENFNYETWAGYQSGWILDYHGTCGNFGKYIDNYCPSFGDGTIITVHLDMNKKTISFTVNGTKYPEVSAWNNLPSKLYPVVSLCHPGRFRIQPHQKSI</sequence>
<evidence type="ECO:0000259" key="1">
    <source>
        <dbReference type="PROSITE" id="PS50097"/>
    </source>
</evidence>
<dbReference type="InterPro" id="IPR051481">
    <property type="entry name" value="BTB-POZ/Galectin-3-binding"/>
</dbReference>
<dbReference type="Gene3D" id="3.30.710.10">
    <property type="entry name" value="Potassium Channel Kv1.1, Chain A"/>
    <property type="match status" value="1"/>
</dbReference>
<dbReference type="Pfam" id="PF00651">
    <property type="entry name" value="BTB"/>
    <property type="match status" value="1"/>
</dbReference>
<dbReference type="Proteomes" id="UP000247702">
    <property type="component" value="Unassembled WGS sequence"/>
</dbReference>
<dbReference type="InterPro" id="IPR001870">
    <property type="entry name" value="B30.2/SPRY"/>
</dbReference>
<feature type="domain" description="BTB" evidence="1">
    <location>
        <begin position="21"/>
        <end position="89"/>
    </location>
</feature>
<dbReference type="InterPro" id="IPR013320">
    <property type="entry name" value="ConA-like_dom_sf"/>
</dbReference>
<keyword evidence="4" id="KW-1185">Reference proteome</keyword>
<dbReference type="InterPro" id="IPR043136">
    <property type="entry name" value="B30.2/SPRY_sf"/>
</dbReference>
<dbReference type="EMBL" id="BEXD01004188">
    <property type="protein sequence ID" value="GBC08012.1"/>
    <property type="molecule type" value="Genomic_DNA"/>
</dbReference>
<evidence type="ECO:0000313" key="3">
    <source>
        <dbReference type="EMBL" id="GBC08012.1"/>
    </source>
</evidence>
<comment type="caution">
    <text evidence="3">The sequence shown here is derived from an EMBL/GenBank/DDBJ whole genome shotgun (WGS) entry which is preliminary data.</text>
</comment>
<dbReference type="InterPro" id="IPR011333">
    <property type="entry name" value="SKP1/BTB/POZ_sf"/>
</dbReference>
<dbReference type="SMART" id="SM00449">
    <property type="entry name" value="SPRY"/>
    <property type="match status" value="1"/>
</dbReference>
<dbReference type="CDD" id="cd11709">
    <property type="entry name" value="SPRY"/>
    <property type="match status" value="1"/>
</dbReference>
<accession>A0A2Z6SE48</accession>
<name>A0A2Z6SE48_9GLOM</name>
<dbReference type="PROSITE" id="PS50188">
    <property type="entry name" value="B302_SPRY"/>
    <property type="match status" value="1"/>
</dbReference>
<evidence type="ECO:0008006" key="5">
    <source>
        <dbReference type="Google" id="ProtNLM"/>
    </source>
</evidence>
<dbReference type="PROSITE" id="PS50097">
    <property type="entry name" value="BTB"/>
    <property type="match status" value="1"/>
</dbReference>
<dbReference type="AlphaFoldDB" id="A0A2Z6SE48"/>